<protein>
    <submittedName>
        <fullName evidence="1">Uncharacterized protein</fullName>
    </submittedName>
</protein>
<accession>A0A4C1YG76</accession>
<keyword evidence="2" id="KW-1185">Reference proteome</keyword>
<sequence>MPTQLGRGPLATCPLRSPSVLLALDHFPPRGFNSRSSDFFNSRLYSDVHLQTPRRTSSAGPEILNYPIAGLISANTRRPCVRNCGCRKLGKHGSARPLGRRRLVACGVCHRACGS</sequence>
<evidence type="ECO:0000313" key="1">
    <source>
        <dbReference type="EMBL" id="GBP73345.1"/>
    </source>
</evidence>
<dbReference type="Proteomes" id="UP000299102">
    <property type="component" value="Unassembled WGS sequence"/>
</dbReference>
<proteinExistence type="predicted"/>
<gene>
    <name evidence="1" type="ORF">EVAR_53140_1</name>
</gene>
<comment type="caution">
    <text evidence="1">The sequence shown here is derived from an EMBL/GenBank/DDBJ whole genome shotgun (WGS) entry which is preliminary data.</text>
</comment>
<organism evidence="1 2">
    <name type="scientific">Eumeta variegata</name>
    <name type="common">Bagworm moth</name>
    <name type="synonym">Eumeta japonica</name>
    <dbReference type="NCBI Taxonomy" id="151549"/>
    <lineage>
        <taxon>Eukaryota</taxon>
        <taxon>Metazoa</taxon>
        <taxon>Ecdysozoa</taxon>
        <taxon>Arthropoda</taxon>
        <taxon>Hexapoda</taxon>
        <taxon>Insecta</taxon>
        <taxon>Pterygota</taxon>
        <taxon>Neoptera</taxon>
        <taxon>Endopterygota</taxon>
        <taxon>Lepidoptera</taxon>
        <taxon>Glossata</taxon>
        <taxon>Ditrysia</taxon>
        <taxon>Tineoidea</taxon>
        <taxon>Psychidae</taxon>
        <taxon>Oiketicinae</taxon>
        <taxon>Eumeta</taxon>
    </lineage>
</organism>
<dbReference type="EMBL" id="BGZK01001170">
    <property type="protein sequence ID" value="GBP73345.1"/>
    <property type="molecule type" value="Genomic_DNA"/>
</dbReference>
<reference evidence="1 2" key="1">
    <citation type="journal article" date="2019" name="Commun. Biol.">
        <title>The bagworm genome reveals a unique fibroin gene that provides high tensile strength.</title>
        <authorList>
            <person name="Kono N."/>
            <person name="Nakamura H."/>
            <person name="Ohtoshi R."/>
            <person name="Tomita M."/>
            <person name="Numata K."/>
            <person name="Arakawa K."/>
        </authorList>
    </citation>
    <scope>NUCLEOTIDE SEQUENCE [LARGE SCALE GENOMIC DNA]</scope>
</reference>
<dbReference type="AlphaFoldDB" id="A0A4C1YG76"/>
<evidence type="ECO:0000313" key="2">
    <source>
        <dbReference type="Proteomes" id="UP000299102"/>
    </source>
</evidence>
<name>A0A4C1YG76_EUMVA</name>